<reference evidence="2 3" key="1">
    <citation type="submission" date="2018-10" db="EMBL/GenBank/DDBJ databases">
        <title>Comparative analysis of microorganisms from saline springs in Andes Mountain Range, Colombia.</title>
        <authorList>
            <person name="Rubin E."/>
        </authorList>
    </citation>
    <scope>NUCLEOTIDE SEQUENCE [LARGE SCALE GENOMIC DNA]</scope>
    <source>
        <strain evidence="2 3">USBA GBX 843</strain>
    </source>
</reference>
<dbReference type="EMBL" id="RCDC01000004">
    <property type="protein sequence ID" value="RLK56248.1"/>
    <property type="molecule type" value="Genomic_DNA"/>
</dbReference>
<dbReference type="AlphaFoldDB" id="A0A498CDU6"/>
<evidence type="ECO:0000256" key="1">
    <source>
        <dbReference type="SAM" id="MobiDB-lite"/>
    </source>
</evidence>
<dbReference type="Proteomes" id="UP000274786">
    <property type="component" value="Unassembled WGS sequence"/>
</dbReference>
<comment type="caution">
    <text evidence="2">The sequence shown here is derived from an EMBL/GenBank/DDBJ whole genome shotgun (WGS) entry which is preliminary data.</text>
</comment>
<feature type="compositionally biased region" description="Polar residues" evidence="1">
    <location>
        <begin position="16"/>
        <end position="26"/>
    </location>
</feature>
<proteinExistence type="predicted"/>
<evidence type="ECO:0000313" key="3">
    <source>
        <dbReference type="Proteomes" id="UP000274786"/>
    </source>
</evidence>
<sequence length="56" mass="5800">MTSHINPSTEGRIGSPSWQVGNSQHRGNGLPRCGGGEGLQPGTVTISARATEEGLR</sequence>
<accession>A0A498CDU6</accession>
<evidence type="ECO:0000313" key="2">
    <source>
        <dbReference type="EMBL" id="RLK56248.1"/>
    </source>
</evidence>
<organism evidence="2 3">
    <name type="scientific">Stenotrophomonas rhizophila</name>
    <dbReference type="NCBI Taxonomy" id="216778"/>
    <lineage>
        <taxon>Bacteria</taxon>
        <taxon>Pseudomonadati</taxon>
        <taxon>Pseudomonadota</taxon>
        <taxon>Gammaproteobacteria</taxon>
        <taxon>Lysobacterales</taxon>
        <taxon>Lysobacteraceae</taxon>
        <taxon>Stenotrophomonas</taxon>
    </lineage>
</organism>
<feature type="region of interest" description="Disordered" evidence="1">
    <location>
        <begin position="1"/>
        <end position="56"/>
    </location>
</feature>
<name>A0A498CDU6_9GAMM</name>
<protein>
    <submittedName>
        <fullName evidence="2">Uncharacterized protein</fullName>
    </submittedName>
</protein>
<gene>
    <name evidence="2" type="ORF">BCL79_0631</name>
</gene>